<dbReference type="STRING" id="555512.SAMN04487993_102569"/>
<accession>A0A1G8SP38</accession>
<dbReference type="Proteomes" id="UP000199093">
    <property type="component" value="Unassembled WGS sequence"/>
</dbReference>
<name>A0A1G8SP38_9RHOB</name>
<dbReference type="CDD" id="cd00298">
    <property type="entry name" value="ACD_sHsps_p23-like"/>
    <property type="match status" value="1"/>
</dbReference>
<protein>
    <submittedName>
        <fullName evidence="1">Uncharacterized protein</fullName>
    </submittedName>
</protein>
<dbReference type="RefSeq" id="WP_089851030.1">
    <property type="nucleotide sequence ID" value="NZ_FNEJ01000025.1"/>
</dbReference>
<proteinExistence type="predicted"/>
<evidence type="ECO:0000313" key="2">
    <source>
        <dbReference type="Proteomes" id="UP000199093"/>
    </source>
</evidence>
<gene>
    <name evidence="1" type="ORF">SAMN04487993_102569</name>
</gene>
<keyword evidence="2" id="KW-1185">Reference proteome</keyword>
<organism evidence="1 2">
    <name type="scientific">Salipiger marinus</name>
    <dbReference type="NCBI Taxonomy" id="555512"/>
    <lineage>
        <taxon>Bacteria</taxon>
        <taxon>Pseudomonadati</taxon>
        <taxon>Pseudomonadota</taxon>
        <taxon>Alphaproteobacteria</taxon>
        <taxon>Rhodobacterales</taxon>
        <taxon>Roseobacteraceae</taxon>
        <taxon>Salipiger</taxon>
    </lineage>
</organism>
<dbReference type="AlphaFoldDB" id="A0A1G8SP38"/>
<dbReference type="InterPro" id="IPR008978">
    <property type="entry name" value="HSP20-like_chaperone"/>
</dbReference>
<evidence type="ECO:0000313" key="1">
    <source>
        <dbReference type="EMBL" id="SDJ31026.1"/>
    </source>
</evidence>
<sequence>MTDHKDQPQSDTPPDPEAAVQARLTEIDLRLGGLLSSVSDGVREFADRLRPIADLAADTVHVDHHIRVGGLSEFQEAASAKSRPAPEHEVRQTTADWTLTAHLPGASLASIRIDSRPGQLTVDTPRHRLSIQLPEDLAREQMEMTFRAETLTLRAPRTGEEA</sequence>
<dbReference type="EMBL" id="FNEJ01000025">
    <property type="protein sequence ID" value="SDJ31026.1"/>
    <property type="molecule type" value="Genomic_DNA"/>
</dbReference>
<dbReference type="SUPFAM" id="SSF49764">
    <property type="entry name" value="HSP20-like chaperones"/>
    <property type="match status" value="1"/>
</dbReference>
<dbReference type="Gene3D" id="2.60.40.790">
    <property type="match status" value="1"/>
</dbReference>
<reference evidence="1 2" key="1">
    <citation type="submission" date="2016-10" db="EMBL/GenBank/DDBJ databases">
        <authorList>
            <person name="de Groot N.N."/>
        </authorList>
    </citation>
    <scope>NUCLEOTIDE SEQUENCE [LARGE SCALE GENOMIC DNA]</scope>
    <source>
        <strain evidence="1 2">DSM 26424</strain>
    </source>
</reference>